<comment type="caution">
    <text evidence="4">The sequence shown here is derived from an EMBL/GenBank/DDBJ whole genome shotgun (WGS) entry which is preliminary data.</text>
</comment>
<evidence type="ECO:0000313" key="4">
    <source>
        <dbReference type="EMBL" id="KYK57934.1"/>
    </source>
</evidence>
<evidence type="ECO:0000256" key="3">
    <source>
        <dbReference type="SAM" id="Phobius"/>
    </source>
</evidence>
<evidence type="ECO:0008006" key="6">
    <source>
        <dbReference type="Google" id="ProtNLM"/>
    </source>
</evidence>
<keyword evidence="3" id="KW-0812">Transmembrane</keyword>
<dbReference type="Pfam" id="PF11807">
    <property type="entry name" value="UstYa"/>
    <property type="match status" value="1"/>
</dbReference>
<dbReference type="InterPro" id="IPR021765">
    <property type="entry name" value="UstYa-like"/>
</dbReference>
<dbReference type="PANTHER" id="PTHR33365:SF4">
    <property type="entry name" value="CYCLOCHLOROTINE BIOSYNTHESIS PROTEIN O"/>
    <property type="match status" value="1"/>
</dbReference>
<organism evidence="4 5">
    <name type="scientific">Drechmeria coniospora</name>
    <name type="common">Nematophagous fungus</name>
    <name type="synonym">Meria coniospora</name>
    <dbReference type="NCBI Taxonomy" id="98403"/>
    <lineage>
        <taxon>Eukaryota</taxon>
        <taxon>Fungi</taxon>
        <taxon>Dikarya</taxon>
        <taxon>Ascomycota</taxon>
        <taxon>Pezizomycotina</taxon>
        <taxon>Sordariomycetes</taxon>
        <taxon>Hypocreomycetidae</taxon>
        <taxon>Hypocreales</taxon>
        <taxon>Ophiocordycipitaceae</taxon>
        <taxon>Drechmeria</taxon>
    </lineage>
</organism>
<comment type="similarity">
    <text evidence="2">Belongs to the ustYa family.</text>
</comment>
<dbReference type="Proteomes" id="UP000076580">
    <property type="component" value="Chromosome 02"/>
</dbReference>
<evidence type="ECO:0000313" key="5">
    <source>
        <dbReference type="Proteomes" id="UP000076580"/>
    </source>
</evidence>
<dbReference type="RefSeq" id="XP_040657286.1">
    <property type="nucleotide sequence ID" value="XM_040802253.1"/>
</dbReference>
<dbReference type="EMBL" id="LAYC01000002">
    <property type="protein sequence ID" value="KYK57934.1"/>
    <property type="molecule type" value="Genomic_DNA"/>
</dbReference>
<feature type="transmembrane region" description="Helical" evidence="3">
    <location>
        <begin position="50"/>
        <end position="72"/>
    </location>
</feature>
<keyword evidence="5" id="KW-1185">Reference proteome</keyword>
<gene>
    <name evidence="4" type="ORF">DCS_04947</name>
</gene>
<reference evidence="4 5" key="1">
    <citation type="journal article" date="2016" name="Sci. Rep.">
        <title>Insights into Adaptations to a Near-Obligate Nematode Endoparasitic Lifestyle from the Finished Genome of Drechmeria coniospora.</title>
        <authorList>
            <person name="Zhang L."/>
            <person name="Zhou Z."/>
            <person name="Guo Q."/>
            <person name="Fokkens L."/>
            <person name="Miskei M."/>
            <person name="Pocsi I."/>
            <person name="Zhang W."/>
            <person name="Chen M."/>
            <person name="Wang L."/>
            <person name="Sun Y."/>
            <person name="Donzelli B.G."/>
            <person name="Gibson D.M."/>
            <person name="Nelson D.R."/>
            <person name="Luo J.G."/>
            <person name="Rep M."/>
            <person name="Liu H."/>
            <person name="Yang S."/>
            <person name="Wang J."/>
            <person name="Krasnoff S.B."/>
            <person name="Xu Y."/>
            <person name="Molnar I."/>
            <person name="Lin M."/>
        </authorList>
    </citation>
    <scope>NUCLEOTIDE SEQUENCE [LARGE SCALE GENOMIC DNA]</scope>
    <source>
        <strain evidence="4 5">ARSEF 6962</strain>
    </source>
</reference>
<evidence type="ECO:0000256" key="2">
    <source>
        <dbReference type="ARBA" id="ARBA00035112"/>
    </source>
</evidence>
<accession>A0A151GLE9</accession>
<dbReference type="GO" id="GO:0043386">
    <property type="term" value="P:mycotoxin biosynthetic process"/>
    <property type="evidence" value="ECO:0007669"/>
    <property type="project" value="InterPro"/>
</dbReference>
<dbReference type="AlphaFoldDB" id="A0A151GLE9"/>
<dbReference type="PANTHER" id="PTHR33365">
    <property type="entry name" value="YALI0B05434P"/>
    <property type="match status" value="1"/>
</dbReference>
<dbReference type="InParanoid" id="A0A151GLE9"/>
<sequence length="271" mass="30723">MEKPAFVEKKCLADSRFSGSYDGESESSVEFLPPRQDYAEQVSRKRRRTYFSVIIGLIALAIFASVIIYFAVRSRGSGQADPPIWVTKYQRQKLQPMNLAEADVAFTCLPNGNGLLYLTDEVIKSKRLPAGLPSGDGGNRLYGMAWAHELYCLATLRTELKGLMENSSRLNLPIQMQNEEHRGRTNQIHQCFDYLRQKILCAADTTLEYPTGDDPEVIDGYGIEQECGDWNPMGLWYERNHPVALHNFTGFGRYLKFPHWAEETKKDGALA</sequence>
<dbReference type="STRING" id="98403.A0A151GLE9"/>
<keyword evidence="3" id="KW-0472">Membrane</keyword>
<comment type="pathway">
    <text evidence="1">Mycotoxin biosynthesis.</text>
</comment>
<keyword evidence="3" id="KW-1133">Transmembrane helix</keyword>
<protein>
    <recommendedName>
        <fullName evidence="6">Tat pathway signal sequence</fullName>
    </recommendedName>
</protein>
<name>A0A151GLE9_DRECN</name>
<dbReference type="GeneID" id="63717590"/>
<evidence type="ECO:0000256" key="1">
    <source>
        <dbReference type="ARBA" id="ARBA00004685"/>
    </source>
</evidence>
<proteinExistence type="inferred from homology"/>